<reference evidence="4" key="1">
    <citation type="submission" date="2011-05" db="EMBL/GenBank/DDBJ databases">
        <authorList>
            <person name="Richards S.R."/>
            <person name="Qu J."/>
            <person name="Jiang H."/>
            <person name="Jhangiani S.N."/>
            <person name="Agravi P."/>
            <person name="Goodspeed R."/>
            <person name="Gross S."/>
            <person name="Mandapat C."/>
            <person name="Jackson L."/>
            <person name="Mathew T."/>
            <person name="Pu L."/>
            <person name="Thornton R."/>
            <person name="Saada N."/>
            <person name="Wilczek-Boney K.B."/>
            <person name="Lee S."/>
            <person name="Kovar C."/>
            <person name="Wu Y."/>
            <person name="Scherer S.E."/>
            <person name="Worley K.C."/>
            <person name="Muzny D.M."/>
            <person name="Gibbs R."/>
        </authorList>
    </citation>
    <scope>NUCLEOTIDE SEQUENCE</scope>
    <source>
        <strain evidence="4">Brora</strain>
    </source>
</reference>
<dbReference type="eggNOG" id="KOG3510">
    <property type="taxonomic scope" value="Eukaryota"/>
</dbReference>
<evidence type="ECO:0000256" key="1">
    <source>
        <dbReference type="SAM" id="SignalP"/>
    </source>
</evidence>
<feature type="domain" description="Ig-like" evidence="2">
    <location>
        <begin position="44"/>
        <end position="133"/>
    </location>
</feature>
<organism evidence="3 4">
    <name type="scientific">Strigamia maritima</name>
    <name type="common">European centipede</name>
    <name type="synonym">Geophilus maritimus</name>
    <dbReference type="NCBI Taxonomy" id="126957"/>
    <lineage>
        <taxon>Eukaryota</taxon>
        <taxon>Metazoa</taxon>
        <taxon>Ecdysozoa</taxon>
        <taxon>Arthropoda</taxon>
        <taxon>Myriapoda</taxon>
        <taxon>Chilopoda</taxon>
        <taxon>Pleurostigmophora</taxon>
        <taxon>Geophilomorpha</taxon>
        <taxon>Linotaeniidae</taxon>
        <taxon>Strigamia</taxon>
    </lineage>
</organism>
<dbReference type="InterPro" id="IPR007110">
    <property type="entry name" value="Ig-like_dom"/>
</dbReference>
<dbReference type="PhylomeDB" id="T1IT70"/>
<dbReference type="OMA" id="QIRCTAN"/>
<accession>T1IT70</accession>
<dbReference type="STRING" id="126957.T1IT70"/>
<dbReference type="Gene3D" id="2.60.40.10">
    <property type="entry name" value="Immunoglobulins"/>
    <property type="match status" value="2"/>
</dbReference>
<evidence type="ECO:0000313" key="3">
    <source>
        <dbReference type="EnsemblMetazoa" id="SMAR004314-PA"/>
    </source>
</evidence>
<feature type="signal peptide" evidence="1">
    <location>
        <begin position="1"/>
        <end position="30"/>
    </location>
</feature>
<dbReference type="Proteomes" id="UP000014500">
    <property type="component" value="Unassembled WGS sequence"/>
</dbReference>
<dbReference type="EMBL" id="JH431465">
    <property type="status" value="NOT_ANNOTATED_CDS"/>
    <property type="molecule type" value="Genomic_DNA"/>
</dbReference>
<dbReference type="EnsemblMetazoa" id="SMAR004314-RA">
    <property type="protein sequence ID" value="SMAR004314-PA"/>
    <property type="gene ID" value="SMAR004314"/>
</dbReference>
<proteinExistence type="predicted"/>
<keyword evidence="1" id="KW-0732">Signal</keyword>
<keyword evidence="4" id="KW-1185">Reference proteome</keyword>
<dbReference type="InterPro" id="IPR036179">
    <property type="entry name" value="Ig-like_dom_sf"/>
</dbReference>
<reference evidence="3" key="2">
    <citation type="submission" date="2015-02" db="UniProtKB">
        <authorList>
            <consortium name="EnsemblMetazoa"/>
        </authorList>
    </citation>
    <scope>IDENTIFICATION</scope>
</reference>
<feature type="chain" id="PRO_5004579520" description="Ig-like domain-containing protein" evidence="1">
    <location>
        <begin position="31"/>
        <end position="201"/>
    </location>
</feature>
<dbReference type="HOGENOM" id="CLU_101117_1_1_1"/>
<dbReference type="PROSITE" id="PS50835">
    <property type="entry name" value="IG_LIKE"/>
    <property type="match status" value="1"/>
</dbReference>
<dbReference type="InterPro" id="IPR013783">
    <property type="entry name" value="Ig-like_fold"/>
</dbReference>
<evidence type="ECO:0000259" key="2">
    <source>
        <dbReference type="PROSITE" id="PS50835"/>
    </source>
</evidence>
<evidence type="ECO:0000313" key="4">
    <source>
        <dbReference type="Proteomes" id="UP000014500"/>
    </source>
</evidence>
<dbReference type="AlphaFoldDB" id="T1IT70"/>
<protein>
    <recommendedName>
        <fullName evidence="2">Ig-like domain-containing protein</fullName>
    </recommendedName>
</protein>
<name>T1IT70_STRMM</name>
<sequence length="201" mass="22395">MRHSRVAWWQAIMLLGFLLVLLGFPTLAFGQGGAPKKHNSVEGPYFIQEPSSRVDFTNKTGVQIRCTANGKPPPEIAWSLEDGSTAKDLTGLRLALPDGSLVFPPFRPEEYRQDVHAALYRCSATNTVGTIISRDVHVKAVLAHIYDIQVYDEFVIRGNNTGILKCHIQSFFADYIRVTGWIRDNAVRIDSTSLGKLHGQE</sequence>
<dbReference type="SUPFAM" id="SSF48726">
    <property type="entry name" value="Immunoglobulin"/>
    <property type="match status" value="1"/>
</dbReference>